<dbReference type="GO" id="GO:0005634">
    <property type="term" value="C:nucleus"/>
    <property type="evidence" value="ECO:0007669"/>
    <property type="project" value="TreeGrafter"/>
</dbReference>
<dbReference type="Proteomes" id="UP000238350">
    <property type="component" value="Unassembled WGS sequence"/>
</dbReference>
<protein>
    <submittedName>
        <fullName evidence="3">THP3 C2A9.11c</fullName>
    </submittedName>
</protein>
<dbReference type="Gene3D" id="1.25.40.990">
    <property type="match status" value="1"/>
</dbReference>
<dbReference type="PANTHER" id="PTHR12436">
    <property type="entry name" value="80 KDA MCM3-ASSOCIATED PROTEIN"/>
    <property type="match status" value="1"/>
</dbReference>
<dbReference type="EMBL" id="NDIQ01000021">
    <property type="protein sequence ID" value="PRT54849.1"/>
    <property type="molecule type" value="Genomic_DNA"/>
</dbReference>
<comment type="caution">
    <text evidence="3">The sequence shown here is derived from an EMBL/GenBank/DDBJ whole genome shotgun (WGS) entry which is preliminary data.</text>
</comment>
<evidence type="ECO:0000259" key="2">
    <source>
        <dbReference type="Pfam" id="PF03399"/>
    </source>
</evidence>
<sequence>MSLPDKLKKFIVRCYNDVPSEKHPIMEVQLKEVVTNAIQSGRQFEIDWDRMVLPIHTAHLVADTKPLKRKLEEKASKIQSKKAPTNGTRRQPTKQSEAELRRKRFATNQPALYIDEISLEPVVGRSKALEKSYLRLTGTPNPDVVRPKAYLKKAIKHVMDQYTSKARPYPWVADQLRAIRQDLTVQRIQDPFAIKVYEQNVRVALENNDMGEYNQCLTRLKELYQNDLTFTSLETGEFTAYRIFYLLYTNKLEDIGSIIAGSQGCTDEAVIHAIKVVNALVAGNRALLFSLYRSAPNLGKAAMKQVVTRERVIAAAAMTKTTKGTIDLSFFKITMGFDSIEQVRAFLTAYIALEPTQDSVDSAQLSGAFEEAKKKAYQVDIKGQI</sequence>
<name>A0A2T0FIT5_9ASCO</name>
<dbReference type="RefSeq" id="XP_024664794.1">
    <property type="nucleotide sequence ID" value="XM_024809025.1"/>
</dbReference>
<proteinExistence type="predicted"/>
<gene>
    <name evidence="3" type="ORF">B9G98_02468</name>
</gene>
<feature type="compositionally biased region" description="Polar residues" evidence="1">
    <location>
        <begin position="82"/>
        <end position="95"/>
    </location>
</feature>
<organism evidence="3 4">
    <name type="scientific">Wickerhamiella sorbophila</name>
    <dbReference type="NCBI Taxonomy" id="45607"/>
    <lineage>
        <taxon>Eukaryota</taxon>
        <taxon>Fungi</taxon>
        <taxon>Dikarya</taxon>
        <taxon>Ascomycota</taxon>
        <taxon>Saccharomycotina</taxon>
        <taxon>Dipodascomycetes</taxon>
        <taxon>Dipodascales</taxon>
        <taxon>Trichomonascaceae</taxon>
        <taxon>Wickerhamiella</taxon>
    </lineage>
</organism>
<dbReference type="OrthoDB" id="199574at2759"/>
<evidence type="ECO:0000256" key="1">
    <source>
        <dbReference type="SAM" id="MobiDB-lite"/>
    </source>
</evidence>
<evidence type="ECO:0000313" key="4">
    <source>
        <dbReference type="Proteomes" id="UP000238350"/>
    </source>
</evidence>
<reference evidence="3 4" key="1">
    <citation type="submission" date="2017-04" db="EMBL/GenBank/DDBJ databases">
        <title>Genome sequencing of [Candida] sorbophila.</title>
        <authorList>
            <person name="Ahn J.O."/>
        </authorList>
    </citation>
    <scope>NUCLEOTIDE SEQUENCE [LARGE SCALE GENOMIC DNA]</scope>
    <source>
        <strain evidence="3 4">DS02</strain>
    </source>
</reference>
<feature type="domain" description="SAC3/GANP/THP3 conserved" evidence="2">
    <location>
        <begin position="137"/>
        <end position="350"/>
    </location>
</feature>
<keyword evidence="4" id="KW-1185">Reference proteome</keyword>
<dbReference type="AlphaFoldDB" id="A0A2T0FIT5"/>
<dbReference type="InterPro" id="IPR005062">
    <property type="entry name" value="SAC3/GANP/THP3_conserved"/>
</dbReference>
<dbReference type="PANTHER" id="PTHR12436:SF4">
    <property type="entry name" value="LEUKOCYTE RECEPTOR CLUSTER MEMBER 8"/>
    <property type="match status" value="1"/>
</dbReference>
<dbReference type="Pfam" id="PF03399">
    <property type="entry name" value="SAC3_GANP"/>
    <property type="match status" value="1"/>
</dbReference>
<dbReference type="InterPro" id="IPR045107">
    <property type="entry name" value="SAC3/GANP/THP3"/>
</dbReference>
<dbReference type="STRING" id="45607.A0A2T0FIT5"/>
<dbReference type="GeneID" id="36516216"/>
<feature type="region of interest" description="Disordered" evidence="1">
    <location>
        <begin position="74"/>
        <end position="99"/>
    </location>
</feature>
<evidence type="ECO:0000313" key="3">
    <source>
        <dbReference type="EMBL" id="PRT54849.1"/>
    </source>
</evidence>
<accession>A0A2T0FIT5</accession>